<evidence type="ECO:0000256" key="1">
    <source>
        <dbReference type="ARBA" id="ARBA00006382"/>
    </source>
</evidence>
<name>M2RSK6_ENTHI</name>
<organism evidence="4 5">
    <name type="scientific">Entamoeba histolytica KU27</name>
    <dbReference type="NCBI Taxonomy" id="885311"/>
    <lineage>
        <taxon>Eukaryota</taxon>
        <taxon>Amoebozoa</taxon>
        <taxon>Evosea</taxon>
        <taxon>Archamoebae</taxon>
        <taxon>Mastigamoebida</taxon>
        <taxon>Entamoebidae</taxon>
        <taxon>Entamoeba</taxon>
    </lineage>
</organism>
<evidence type="ECO:0000259" key="3">
    <source>
        <dbReference type="SMART" id="SM00839"/>
    </source>
</evidence>
<dbReference type="InterPro" id="IPR036291">
    <property type="entry name" value="NAD(P)-bd_dom_sf"/>
</dbReference>
<comment type="similarity">
    <text evidence="1">Belongs to the Glu/Leu/Phe/Val dehydrogenases family.</text>
</comment>
<dbReference type="GO" id="GO:0005739">
    <property type="term" value="C:mitochondrion"/>
    <property type="evidence" value="ECO:0007669"/>
    <property type="project" value="TreeGrafter"/>
</dbReference>
<keyword evidence="2" id="KW-0560">Oxidoreductase</keyword>
<dbReference type="InterPro" id="IPR006096">
    <property type="entry name" value="Glu/Leu/Phe/Val/Trp_DH_C"/>
</dbReference>
<protein>
    <submittedName>
        <fullName evidence="4">NADspecific glutamate dehydrogenase, putative</fullName>
    </submittedName>
</protein>
<proteinExistence type="inferred from homology"/>
<accession>M2RSK6</accession>
<dbReference type="EMBL" id="KB444285">
    <property type="protein sequence ID" value="EMD47525.1"/>
    <property type="molecule type" value="Genomic_DNA"/>
</dbReference>
<sequence>MVDIDYKSWLQTNYEQQKFFFVKENEEIIVNILKTIKNFESYMFLTFNKYAIVISVDTPESEERTLQHYKDSIILNYESVLSQQNLPGYSTKLRLAKVSFVETKKDLDVKETNLIEQTKDTEHAQYEIKKITDTKWKLIFAWKNVDLKEFLYKIALVCKLREISINESSINIRNIASVNRTLVGEIVLEGEQLGKELKRESFLREFISLREMGNYDQIGKDLVETHYLSVSKCSLLLALSVLAEQFLCEINETMFTERYIQEAICFHAAISKLICDAFYNKFNPKNIREDIYNEKIALAKEAIENIDSGKYKHDKRRKIILRFIVSLVEHILKTNFFCIDKLAIGFRLNPHFLDQIPEFDRTTKYPELPFGIFFIYNKNFFGFQIRFRDLARGGLRTVINKDMETALFQKTNMFGECYNLAYTQQKKNKDIPEGGSKGIIFLYPNNIKNDIEIIKKKLILEGYSGDIEEIIKDYEDKAKNEYLYSMQKCFLNTFLTLIVANKDGTIKERNIVDYYKHPEYIYLGPDENMHDCMIEWLANESKRMDYFAKGAFISGKEETGINHKEYGVTSIGVFEYVKLGLDYLKLNNYTMKITGGPNGDVAGNLIHLVKKEHTERCRITSISSSVCAILDNQGIDIDELDQLFLKGKALQYFNTEKLHDDGYMIRIDQRRTYQSFVEQFKIYNKKNGKVEENWIEANKGMKLYETTVHQNVVDVFCPCGGRPYTLNENNIQNFLVNGKATAKMIVEGANLYLTSKARDVLEKSGVLIFKDSSANKCGVVSSSYEILGGLALDDDQFIAIKKQYAKEILKRLVDIAQGEGNCMLQAYDAKYNSSLVSISEEISRRINKYTDCIQEFLAPLNLFDTSNKKYLNIYIKYIPECLNPYKEQLMTRIPQMHMKAIIATSLATHLVYSKGLGWHVSIIDILPNLL</sequence>
<dbReference type="OrthoDB" id="184415at2759"/>
<dbReference type="Pfam" id="PF00208">
    <property type="entry name" value="ELFV_dehydrog"/>
    <property type="match status" value="1"/>
</dbReference>
<dbReference type="Proteomes" id="UP000011755">
    <property type="component" value="Unassembled WGS sequence"/>
</dbReference>
<gene>
    <name evidence="4" type="ORF">EHI5A_069730</name>
</gene>
<dbReference type="VEuPathDB" id="AmoebaDB:EHI5A_069730"/>
<dbReference type="GO" id="GO:0004352">
    <property type="term" value="F:glutamate dehydrogenase (NAD+) activity"/>
    <property type="evidence" value="ECO:0007669"/>
    <property type="project" value="TreeGrafter"/>
</dbReference>
<dbReference type="AlphaFoldDB" id="M2RSK6"/>
<dbReference type="InterPro" id="IPR046346">
    <property type="entry name" value="Aminoacid_DH-like_N_sf"/>
</dbReference>
<dbReference type="SUPFAM" id="SSF53223">
    <property type="entry name" value="Aminoacid dehydrogenase-like, N-terminal domain"/>
    <property type="match status" value="1"/>
</dbReference>
<dbReference type="GO" id="GO:0006538">
    <property type="term" value="P:L-glutamate catabolic process"/>
    <property type="evidence" value="ECO:0007669"/>
    <property type="project" value="TreeGrafter"/>
</dbReference>
<dbReference type="PANTHER" id="PTHR11606:SF39">
    <property type="entry name" value="GLUTAMATE_PHENYLALANINE_LEUCINE_VALINE_L-TRYPTOPHAN DEHYDROGENASE C-TERMINAL DOMAIN-CONTAINING PROTEIN"/>
    <property type="match status" value="1"/>
</dbReference>
<dbReference type="SUPFAM" id="SSF51735">
    <property type="entry name" value="NAD(P)-binding Rossmann-fold domains"/>
    <property type="match status" value="1"/>
</dbReference>
<feature type="domain" description="Glutamate/phenylalanine/leucine/valine/L-tryptophan dehydrogenase C-terminal" evidence="3">
    <location>
        <begin position="560"/>
        <end position="851"/>
    </location>
</feature>
<dbReference type="Gene3D" id="3.40.50.720">
    <property type="entry name" value="NAD(P)-binding Rossmann-like Domain"/>
    <property type="match status" value="1"/>
</dbReference>
<dbReference type="SMART" id="SM00839">
    <property type="entry name" value="ELFV_dehydrog"/>
    <property type="match status" value="1"/>
</dbReference>
<evidence type="ECO:0000256" key="2">
    <source>
        <dbReference type="ARBA" id="ARBA00023002"/>
    </source>
</evidence>
<dbReference type="PANTHER" id="PTHR11606">
    <property type="entry name" value="GLUTAMATE DEHYDROGENASE"/>
    <property type="match status" value="1"/>
</dbReference>
<evidence type="ECO:0000313" key="5">
    <source>
        <dbReference type="Proteomes" id="UP000011755"/>
    </source>
</evidence>
<reference evidence="4 5" key="1">
    <citation type="submission" date="2013-02" db="EMBL/GenBank/DDBJ databases">
        <authorList>
            <person name="Hannick L."/>
            <person name="Zafar N."/>
            <person name="Lorenzi H."/>
            <person name="Ali I.A."/>
            <person name="Petri W.P."/>
            <person name="Caler E."/>
        </authorList>
    </citation>
    <scope>NUCLEOTIDE SEQUENCE [LARGE SCALE GENOMIC DNA]</scope>
    <source>
        <strain evidence="4 5">KU27</strain>
    </source>
</reference>
<evidence type="ECO:0000313" key="4">
    <source>
        <dbReference type="EMBL" id="EMD47525.1"/>
    </source>
</evidence>